<dbReference type="InterPro" id="IPR013087">
    <property type="entry name" value="Znf_C2H2_type"/>
</dbReference>
<evidence type="ECO:0000256" key="8">
    <source>
        <dbReference type="ARBA" id="ARBA00023125"/>
    </source>
</evidence>
<dbReference type="InterPro" id="IPR012934">
    <property type="entry name" value="Znf_AD"/>
</dbReference>
<feature type="domain" description="C2H2-type" evidence="13">
    <location>
        <begin position="279"/>
        <end position="306"/>
    </location>
</feature>
<dbReference type="FunFam" id="3.30.160.60:FF:000202">
    <property type="entry name" value="Zinc finger protein 574"/>
    <property type="match status" value="1"/>
</dbReference>
<evidence type="ECO:0000256" key="1">
    <source>
        <dbReference type="ARBA" id="ARBA00004123"/>
    </source>
</evidence>
<evidence type="ECO:0000256" key="11">
    <source>
        <dbReference type="PROSITE-ProRule" id="PRU00042"/>
    </source>
</evidence>
<keyword evidence="6 12" id="KW-0862">Zinc</keyword>
<evidence type="ECO:0000256" key="9">
    <source>
        <dbReference type="ARBA" id="ARBA00023163"/>
    </source>
</evidence>
<evidence type="ECO:0000256" key="6">
    <source>
        <dbReference type="ARBA" id="ARBA00022833"/>
    </source>
</evidence>
<feature type="domain" description="C2H2-type" evidence="13">
    <location>
        <begin position="505"/>
        <end position="532"/>
    </location>
</feature>
<keyword evidence="3 12" id="KW-0479">Metal-binding</keyword>
<feature type="domain" description="C2H2-type" evidence="13">
    <location>
        <begin position="221"/>
        <end position="248"/>
    </location>
</feature>
<organism evidence="15 16">
    <name type="scientific">Bombyx mandarina</name>
    <name type="common">Wild silk moth</name>
    <name type="synonym">Wild silkworm</name>
    <dbReference type="NCBI Taxonomy" id="7092"/>
    <lineage>
        <taxon>Eukaryota</taxon>
        <taxon>Metazoa</taxon>
        <taxon>Ecdysozoa</taxon>
        <taxon>Arthropoda</taxon>
        <taxon>Hexapoda</taxon>
        <taxon>Insecta</taxon>
        <taxon>Pterygota</taxon>
        <taxon>Neoptera</taxon>
        <taxon>Endopterygota</taxon>
        <taxon>Lepidoptera</taxon>
        <taxon>Glossata</taxon>
        <taxon>Ditrysia</taxon>
        <taxon>Bombycoidea</taxon>
        <taxon>Bombycidae</taxon>
        <taxon>Bombycinae</taxon>
        <taxon>Bombyx</taxon>
    </lineage>
</organism>
<dbReference type="SUPFAM" id="SSF57667">
    <property type="entry name" value="beta-beta-alpha zinc fingers"/>
    <property type="match status" value="7"/>
</dbReference>
<evidence type="ECO:0000259" key="13">
    <source>
        <dbReference type="PROSITE" id="PS50157"/>
    </source>
</evidence>
<dbReference type="SUPFAM" id="SSF57716">
    <property type="entry name" value="Glucocorticoid receptor-like (DNA-binding domain)"/>
    <property type="match status" value="1"/>
</dbReference>
<keyword evidence="10" id="KW-0539">Nucleus</keyword>
<dbReference type="AlphaFoldDB" id="A0A6J2JWR0"/>
<protein>
    <submittedName>
        <fullName evidence="16">Zinc finger protein 2 homolog isoform X1</fullName>
    </submittedName>
</protein>
<dbReference type="Proteomes" id="UP000504629">
    <property type="component" value="Unplaced"/>
</dbReference>
<comment type="similarity">
    <text evidence="2">Belongs to the krueppel C2H2-type zinc-finger protein family.</text>
</comment>
<feature type="domain" description="C2H2-type" evidence="13">
    <location>
        <begin position="478"/>
        <end position="504"/>
    </location>
</feature>
<feature type="binding site" evidence="12">
    <location>
        <position position="51"/>
    </location>
    <ligand>
        <name>Zn(2+)</name>
        <dbReference type="ChEBI" id="CHEBI:29105"/>
    </ligand>
</feature>
<dbReference type="RefSeq" id="XP_028034286.1">
    <property type="nucleotide sequence ID" value="XM_028178485.1"/>
</dbReference>
<dbReference type="GO" id="GO:0008270">
    <property type="term" value="F:zinc ion binding"/>
    <property type="evidence" value="ECO:0007669"/>
    <property type="project" value="UniProtKB-UniRule"/>
</dbReference>
<feature type="domain" description="ZAD" evidence="14">
    <location>
        <begin position="46"/>
        <end position="119"/>
    </location>
</feature>
<dbReference type="PANTHER" id="PTHR24409:SF295">
    <property type="entry name" value="AZ2-RELATED"/>
    <property type="match status" value="1"/>
</dbReference>
<dbReference type="FunFam" id="3.30.160.60:FF:001465">
    <property type="entry name" value="Zinc finger protein 560"/>
    <property type="match status" value="1"/>
</dbReference>
<evidence type="ECO:0000256" key="7">
    <source>
        <dbReference type="ARBA" id="ARBA00023015"/>
    </source>
</evidence>
<keyword evidence="8" id="KW-0238">DNA-binding</keyword>
<feature type="binding site" evidence="12">
    <location>
        <position position="48"/>
    </location>
    <ligand>
        <name>Zn(2+)</name>
        <dbReference type="ChEBI" id="CHEBI:29105"/>
    </ligand>
</feature>
<sequence>MDVKSVSPETYLQTVDMMKPNIQYHKIDIPIHLFDYLNSDNCNLDKICLSCLSINSQLMYPLSLDKDENLLSNAYTAVTAIKPHYELPSKVCAACQTSILQFYDFKIQCEKSHYILKTTLLGEFALVHDKKEKLYKGKNENSQIDISHKSNQEKIELEIKVESPKDEEDAVEYIEDISDDEKLSVIVNTIKKRDTSESVTDINEPILVKKNKTRKKRKSHYKCQICSKSFLTLSKLRSHAKKHEEITELPYSCKHCQDSFTSEHDLNLHLSLHTEGSNWKCNKCQKEFNSKPLLRRHIDRHMDSKRYSCETCGKPFAELYALRRHSRVHTGEAVEKKYKCHLCDKRYSDSSALAAHVQRHSGLRPCACDTCGKGFPSARLLASHRRVHSDHKPHACRYCHKRFRHESSRNTHHRTHTGEKPFVCSQCPKTFIQSSNLRQHMRTHTGEKPHTCKVCGNSFSSSSTLKAHERVHTGERPYQCNVCGKRFSRMNLRAHMATHTGERPHECSVCHKRFLYLTRLRDHARVHTGERPFVCENCQQAFPTKSHLVRHVKSHHNDKAKQQIIKNRKTKILNRLINETICDNNKGVEHIEEIEKANDTECRTIMFDTEEGPLEVSGELVLEDDSNIKTEVLVFDNSQNFQSANILNASEIIVNDYANNLVAVSDGDTISATSAILEGTTVKLYQLDQSLLQIHNAGGRVTISKITSKMTANF</sequence>
<dbReference type="GeneID" id="114246098"/>
<dbReference type="Pfam" id="PF00096">
    <property type="entry name" value="zf-C2H2"/>
    <property type="match status" value="7"/>
</dbReference>
<dbReference type="GO" id="GO:0005634">
    <property type="term" value="C:nucleus"/>
    <property type="evidence" value="ECO:0007669"/>
    <property type="project" value="UniProtKB-SubCell"/>
</dbReference>
<dbReference type="PROSITE" id="PS51915">
    <property type="entry name" value="ZAD"/>
    <property type="match status" value="1"/>
</dbReference>
<dbReference type="KEGG" id="bman:114246098"/>
<evidence type="ECO:0000259" key="14">
    <source>
        <dbReference type="PROSITE" id="PS51915"/>
    </source>
</evidence>
<dbReference type="Pfam" id="PF13894">
    <property type="entry name" value="zf-C2H2_4"/>
    <property type="match status" value="1"/>
</dbReference>
<dbReference type="Gene3D" id="3.30.160.60">
    <property type="entry name" value="Classic Zinc Finger"/>
    <property type="match status" value="11"/>
</dbReference>
<feature type="domain" description="C2H2-type" evidence="13">
    <location>
        <begin position="366"/>
        <end position="393"/>
    </location>
</feature>
<evidence type="ECO:0000256" key="10">
    <source>
        <dbReference type="ARBA" id="ARBA00023242"/>
    </source>
</evidence>
<keyword evidence="4" id="KW-0677">Repeat</keyword>
<dbReference type="PROSITE" id="PS00028">
    <property type="entry name" value="ZINC_FINGER_C2H2_1"/>
    <property type="match status" value="11"/>
</dbReference>
<accession>A0A6J2JWR0</accession>
<evidence type="ECO:0000256" key="2">
    <source>
        <dbReference type="ARBA" id="ARBA00006991"/>
    </source>
</evidence>
<dbReference type="SMART" id="SM00355">
    <property type="entry name" value="ZnF_C2H2"/>
    <property type="match status" value="12"/>
</dbReference>
<dbReference type="FunFam" id="3.30.160.60:FF:000624">
    <property type="entry name" value="zinc finger protein 697"/>
    <property type="match status" value="1"/>
</dbReference>
<dbReference type="PROSITE" id="PS50157">
    <property type="entry name" value="ZINC_FINGER_C2H2_2"/>
    <property type="match status" value="12"/>
</dbReference>
<feature type="domain" description="C2H2-type" evidence="13">
    <location>
        <begin position="307"/>
        <end position="334"/>
    </location>
</feature>
<dbReference type="PANTHER" id="PTHR24409">
    <property type="entry name" value="ZINC FINGER PROTEIN 142"/>
    <property type="match status" value="1"/>
</dbReference>
<dbReference type="FunFam" id="3.30.160.60:FF:000193">
    <property type="entry name" value="Zinc finger protein 300"/>
    <property type="match status" value="1"/>
</dbReference>
<evidence type="ECO:0000256" key="3">
    <source>
        <dbReference type="ARBA" id="ARBA00022723"/>
    </source>
</evidence>
<feature type="domain" description="C2H2-type" evidence="13">
    <location>
        <begin position="394"/>
        <end position="421"/>
    </location>
</feature>
<dbReference type="OrthoDB" id="40579at2759"/>
<feature type="domain" description="C2H2-type" evidence="13">
    <location>
        <begin position="450"/>
        <end position="477"/>
    </location>
</feature>
<evidence type="ECO:0000313" key="16">
    <source>
        <dbReference type="RefSeq" id="XP_028034286.1"/>
    </source>
</evidence>
<gene>
    <name evidence="16" type="primary">LOC114246098</name>
</gene>
<feature type="binding site" evidence="12">
    <location>
        <position position="95"/>
    </location>
    <ligand>
        <name>Zn(2+)</name>
        <dbReference type="ChEBI" id="CHEBI:29105"/>
    </ligand>
</feature>
<proteinExistence type="inferred from homology"/>
<keyword evidence="5 11" id="KW-0863">Zinc-finger</keyword>
<feature type="binding site" evidence="12">
    <location>
        <position position="92"/>
    </location>
    <ligand>
        <name>Zn(2+)</name>
        <dbReference type="ChEBI" id="CHEBI:29105"/>
    </ligand>
</feature>
<dbReference type="Pfam" id="PF13912">
    <property type="entry name" value="zf-C2H2_6"/>
    <property type="match status" value="2"/>
</dbReference>
<dbReference type="InterPro" id="IPR036236">
    <property type="entry name" value="Znf_C2H2_sf"/>
</dbReference>
<keyword evidence="7" id="KW-0805">Transcription regulation</keyword>
<keyword evidence="15" id="KW-1185">Reference proteome</keyword>
<name>A0A6J2JWR0_BOMMA</name>
<evidence type="ECO:0000256" key="4">
    <source>
        <dbReference type="ARBA" id="ARBA00022737"/>
    </source>
</evidence>
<dbReference type="GO" id="GO:0000981">
    <property type="term" value="F:DNA-binding transcription factor activity, RNA polymerase II-specific"/>
    <property type="evidence" value="ECO:0007669"/>
    <property type="project" value="TreeGrafter"/>
</dbReference>
<feature type="domain" description="C2H2-type" evidence="13">
    <location>
        <begin position="422"/>
        <end position="449"/>
    </location>
</feature>
<comment type="subcellular location">
    <subcellularLocation>
        <location evidence="1">Nucleus</location>
    </subcellularLocation>
</comment>
<feature type="domain" description="C2H2-type" evidence="13">
    <location>
        <begin position="338"/>
        <end position="365"/>
    </location>
</feature>
<reference evidence="16" key="1">
    <citation type="submission" date="2025-08" db="UniProtKB">
        <authorList>
            <consortium name="RefSeq"/>
        </authorList>
    </citation>
    <scope>IDENTIFICATION</scope>
    <source>
        <tissue evidence="16">Silk gland</tissue>
    </source>
</reference>
<evidence type="ECO:0000256" key="12">
    <source>
        <dbReference type="PROSITE-ProRule" id="PRU01263"/>
    </source>
</evidence>
<dbReference type="GO" id="GO:0000977">
    <property type="term" value="F:RNA polymerase II transcription regulatory region sequence-specific DNA binding"/>
    <property type="evidence" value="ECO:0007669"/>
    <property type="project" value="TreeGrafter"/>
</dbReference>
<feature type="domain" description="C2H2-type" evidence="13">
    <location>
        <begin position="533"/>
        <end position="560"/>
    </location>
</feature>
<feature type="domain" description="C2H2-type" evidence="13">
    <location>
        <begin position="251"/>
        <end position="278"/>
    </location>
</feature>
<dbReference type="SMART" id="SM00868">
    <property type="entry name" value="zf-AD"/>
    <property type="match status" value="1"/>
</dbReference>
<evidence type="ECO:0000313" key="15">
    <source>
        <dbReference type="Proteomes" id="UP000504629"/>
    </source>
</evidence>
<dbReference type="GO" id="GO:0032502">
    <property type="term" value="P:developmental process"/>
    <property type="evidence" value="ECO:0007669"/>
    <property type="project" value="UniProtKB-ARBA"/>
</dbReference>
<dbReference type="GO" id="GO:0000122">
    <property type="term" value="P:negative regulation of transcription by RNA polymerase II"/>
    <property type="evidence" value="ECO:0007669"/>
    <property type="project" value="UniProtKB-ARBA"/>
</dbReference>
<evidence type="ECO:0000256" key="5">
    <source>
        <dbReference type="ARBA" id="ARBA00022771"/>
    </source>
</evidence>
<dbReference type="FunFam" id="3.30.160.60:FF:002343">
    <property type="entry name" value="Zinc finger protein 33A"/>
    <property type="match status" value="2"/>
</dbReference>
<keyword evidence="9" id="KW-0804">Transcription</keyword>